<feature type="transmembrane region" description="Helical" evidence="1">
    <location>
        <begin position="67"/>
        <end position="95"/>
    </location>
</feature>
<evidence type="ECO:0000313" key="3">
    <source>
        <dbReference type="EMBL" id="POM65849.1"/>
    </source>
</evidence>
<dbReference type="OrthoDB" id="120755at2759"/>
<dbReference type="InterPro" id="IPR032675">
    <property type="entry name" value="LRR_dom_sf"/>
</dbReference>
<feature type="transmembrane region" description="Helical" evidence="1">
    <location>
        <begin position="378"/>
        <end position="394"/>
    </location>
</feature>
<keyword evidence="1" id="KW-1133">Transmembrane helix</keyword>
<protein>
    <recommendedName>
        <fullName evidence="2">WLGC domain-containing protein</fullName>
    </recommendedName>
</protein>
<evidence type="ECO:0000256" key="1">
    <source>
        <dbReference type="SAM" id="Phobius"/>
    </source>
</evidence>
<feature type="transmembrane region" description="Helical" evidence="1">
    <location>
        <begin position="224"/>
        <end position="243"/>
    </location>
</feature>
<keyword evidence="4" id="KW-1185">Reference proteome</keyword>
<accession>A0A2P4XK32</accession>
<feature type="transmembrane region" description="Helical" evidence="1">
    <location>
        <begin position="255"/>
        <end position="273"/>
    </location>
</feature>
<dbReference type="EMBL" id="NCKW01009872">
    <property type="protein sequence ID" value="POM65849.1"/>
    <property type="molecule type" value="Genomic_DNA"/>
</dbReference>
<evidence type="ECO:0000313" key="4">
    <source>
        <dbReference type="Proteomes" id="UP000237271"/>
    </source>
</evidence>
<reference evidence="3 4" key="1">
    <citation type="journal article" date="2017" name="Genome Biol. Evol.">
        <title>Phytophthora megakarya and P. palmivora, closely related causal agents of cacao black pod rot, underwent increases in genome sizes and gene numbers by different mechanisms.</title>
        <authorList>
            <person name="Ali S.S."/>
            <person name="Shao J."/>
            <person name="Lary D.J."/>
            <person name="Kronmiller B."/>
            <person name="Shen D."/>
            <person name="Strem M.D."/>
            <person name="Amoako-Attah I."/>
            <person name="Akrofi A.Y."/>
            <person name="Begoude B.A."/>
            <person name="Ten Hoopen G.M."/>
            <person name="Coulibaly K."/>
            <person name="Kebe B.I."/>
            <person name="Melnick R.L."/>
            <person name="Guiltinan M.J."/>
            <person name="Tyler B.M."/>
            <person name="Meinhardt L.W."/>
            <person name="Bailey B.A."/>
        </authorList>
    </citation>
    <scope>NUCLEOTIDE SEQUENCE [LARGE SCALE GENOMIC DNA]</scope>
    <source>
        <strain evidence="4">sbr112.9</strain>
    </source>
</reference>
<gene>
    <name evidence="3" type="ORF">PHPALM_18377</name>
</gene>
<sequence length="753" mass="84560">MWGAQVASADGGDNNDYGSLRSLALCTAKNPQDELQVVKTNQIVPGSHALLQVRPHSFHSYASFREIFGVFGPVLMVIVLISISWTTWIIVLAIAPNATANYLMDTTAFDDGQFWLIVDPDITLKVFSIIGLVLVNIGYLFIFFKLVSTRKCHTKNKGTWAWKFTVVRALCKRITACWSDVTGIRGKYRKYWNVALKSIDLTMQTIMLRQLLRTGSATVLVRGYAIFLCANAFSVAVTILLGNQSALHEILIDSLFDLVAAVLFPILVLFYSVNNFDFDRKLFSVNMEILPPGSFESNARLFVDPAERALFITSLNSLRILSFTDLMLRLSMNFSFCIRFTSVINLMVDTAKATRSSQSTWETLGEFFEKQNRIPRPFAAFFLAFGAGVVAYTQKSIIASELACASYAECVAYAYQWGTSDVCPCRTLVDVYRTPQTFVEWENPVDVYDNVKALSRSGMLQNLQLINRALRRWPDELRKCRDLQYISLIYTETEWFPDWANNWNNLQFLHVEGKQLRPSLTQLPDGLFGNMPFLQMIHLGVHPTLPRIPPLIGVPSLLSLTLAGLYVVTELPSLEYVPKLQRLTLPYMESLQTIPDLSPLKNLISFVIFSICPACCNGYISACNPTDWFCRGNPDIGVSPSTCLAVGAPQPSAESQSIFKKFGSSICIRSGFDMAQTVDLLSQAQIEICDGVPYRRCEFPPHSGKFGICMNNRLQALMCVVNEDYIRLRKVQIQRNVGPPCNIHEEAWLGCPV</sequence>
<dbReference type="Proteomes" id="UP000237271">
    <property type="component" value="Unassembled WGS sequence"/>
</dbReference>
<keyword evidence="1" id="KW-0472">Membrane</keyword>
<organism evidence="3 4">
    <name type="scientific">Phytophthora palmivora</name>
    <dbReference type="NCBI Taxonomy" id="4796"/>
    <lineage>
        <taxon>Eukaryota</taxon>
        <taxon>Sar</taxon>
        <taxon>Stramenopiles</taxon>
        <taxon>Oomycota</taxon>
        <taxon>Peronosporomycetes</taxon>
        <taxon>Peronosporales</taxon>
        <taxon>Peronosporaceae</taxon>
        <taxon>Phytophthora</taxon>
    </lineage>
</organism>
<evidence type="ECO:0000259" key="2">
    <source>
        <dbReference type="Pfam" id="PF26605"/>
    </source>
</evidence>
<name>A0A2P4XK32_9STRA</name>
<comment type="caution">
    <text evidence="3">The sequence shown here is derived from an EMBL/GenBank/DDBJ whole genome shotgun (WGS) entry which is preliminary data.</text>
</comment>
<proteinExistence type="predicted"/>
<keyword evidence="1" id="KW-0812">Transmembrane</keyword>
<dbReference type="SUPFAM" id="SSF52058">
    <property type="entry name" value="L domain-like"/>
    <property type="match status" value="1"/>
</dbReference>
<dbReference type="InterPro" id="IPR058256">
    <property type="entry name" value="WLGC"/>
</dbReference>
<feature type="domain" description="WLGC" evidence="2">
    <location>
        <begin position="685"/>
        <end position="751"/>
    </location>
</feature>
<dbReference type="Gene3D" id="3.80.10.10">
    <property type="entry name" value="Ribonuclease Inhibitor"/>
    <property type="match status" value="1"/>
</dbReference>
<feature type="transmembrane region" description="Helical" evidence="1">
    <location>
        <begin position="126"/>
        <end position="147"/>
    </location>
</feature>
<dbReference type="Pfam" id="PF26605">
    <property type="entry name" value="WLGC"/>
    <property type="match status" value="1"/>
</dbReference>
<dbReference type="AlphaFoldDB" id="A0A2P4XK32"/>